<feature type="domain" description="FAD-binding" evidence="4">
    <location>
        <begin position="6"/>
        <end position="343"/>
    </location>
</feature>
<evidence type="ECO:0000256" key="2">
    <source>
        <dbReference type="ARBA" id="ARBA00023033"/>
    </source>
</evidence>
<dbReference type="Pfam" id="PF01494">
    <property type="entry name" value="FAD_binding_3"/>
    <property type="match status" value="1"/>
</dbReference>
<dbReference type="RefSeq" id="WP_209513691.1">
    <property type="nucleotide sequence ID" value="NZ_JAGIOH010000001.1"/>
</dbReference>
<dbReference type="GeneID" id="91567520"/>
<dbReference type="SUPFAM" id="SSF51905">
    <property type="entry name" value="FAD/NAD(P)-binding domain"/>
    <property type="match status" value="1"/>
</dbReference>
<name>A0ABS4XXF5_9ACTN</name>
<evidence type="ECO:0000313" key="5">
    <source>
        <dbReference type="EMBL" id="MBP2401174.1"/>
    </source>
</evidence>
<dbReference type="PANTHER" id="PTHR45934:SF9">
    <property type="entry name" value="FAD_NAD(P)-BINDING OXIDOREDUCTASE FAMILY PROTEIN"/>
    <property type="match status" value="1"/>
</dbReference>
<reference evidence="5 6" key="1">
    <citation type="submission" date="2021-03" db="EMBL/GenBank/DDBJ databases">
        <title>Sequencing the genomes of 1000 actinobacteria strains.</title>
        <authorList>
            <person name="Klenk H.-P."/>
        </authorList>
    </citation>
    <scope>NUCLEOTIDE SEQUENCE [LARGE SCALE GENOMIC DNA]</scope>
    <source>
        <strain evidence="5 6">DSM 41480</strain>
    </source>
</reference>
<proteinExistence type="inferred from homology"/>
<dbReference type="InterPro" id="IPR044560">
    <property type="entry name" value="MOase"/>
</dbReference>
<evidence type="ECO:0000256" key="1">
    <source>
        <dbReference type="ARBA" id="ARBA00023002"/>
    </source>
</evidence>
<dbReference type="Gene3D" id="3.50.50.60">
    <property type="entry name" value="FAD/NAD(P)-binding domain"/>
    <property type="match status" value="1"/>
</dbReference>
<evidence type="ECO:0000259" key="4">
    <source>
        <dbReference type="Pfam" id="PF01494"/>
    </source>
</evidence>
<dbReference type="PANTHER" id="PTHR45934">
    <property type="entry name" value="FAD/NAD(P)-BINDING OXIDOREDUCTASE FAMILY PROTEIN"/>
    <property type="match status" value="1"/>
</dbReference>
<dbReference type="InterPro" id="IPR002938">
    <property type="entry name" value="FAD-bd"/>
</dbReference>
<comment type="similarity">
    <text evidence="3">Belongs to the 3-hydroxybenzoate 6-hydroxylase family.</text>
</comment>
<accession>A0ABS4XXF5</accession>
<organism evidence="5 6">
    <name type="scientific">Streptomyces syringium</name>
    <dbReference type="NCBI Taxonomy" id="76729"/>
    <lineage>
        <taxon>Bacteria</taxon>
        <taxon>Bacillati</taxon>
        <taxon>Actinomycetota</taxon>
        <taxon>Actinomycetes</taxon>
        <taxon>Kitasatosporales</taxon>
        <taxon>Streptomycetaceae</taxon>
        <taxon>Streptomyces</taxon>
    </lineage>
</organism>
<keyword evidence="1" id="KW-0560">Oxidoreductase</keyword>
<sequence length="386" mass="40136">MRRLRAVVVGAGPAGLATAALLRRAGLEVLLLERDPGGTAVARGTALTLWPNAFTALAAIGAAQAVRARSAPAAGLAMRTARGTTLQYLSPAVMEARCGGTGRALLRADLMAALRSLHPPGAVRHGAHCVGVRQERGTVAAVLADGTAAEADVLIGADGIRSRVRGALFGGDDLRYGGYAVARGVAHRAEPGHPALLTLGRGRQFGLFPLPDGRMYWFAAFAAPEGTAEAGPGCLAFLAERFGRWHAPIPQVLAATGAADVTVTDIHDRRPLRHWGRGAVTLVGDAAHPSAPAMGQGTCQALEDAVVLARCLAGADGPDDVPSALGAYTARRRRRAHGVTRQSRWTGRLGQWQAPVLCAVRDGLVRATPTAAQVRALRTMFAFDPT</sequence>
<keyword evidence="6" id="KW-1185">Reference proteome</keyword>
<comment type="caution">
    <text evidence="5">The sequence shown here is derived from an EMBL/GenBank/DDBJ whole genome shotgun (WGS) entry which is preliminary data.</text>
</comment>
<evidence type="ECO:0000313" key="6">
    <source>
        <dbReference type="Proteomes" id="UP001519291"/>
    </source>
</evidence>
<protein>
    <submittedName>
        <fullName evidence="5">2-polyprenyl-6-methoxyphenol hydroxylase-like FAD-dependent oxidoreductase</fullName>
    </submittedName>
</protein>
<dbReference type="PRINTS" id="PR00420">
    <property type="entry name" value="RNGMNOXGNASE"/>
</dbReference>
<evidence type="ECO:0000256" key="3">
    <source>
        <dbReference type="ARBA" id="ARBA00024018"/>
    </source>
</evidence>
<dbReference type="InterPro" id="IPR036188">
    <property type="entry name" value="FAD/NAD-bd_sf"/>
</dbReference>
<dbReference type="EMBL" id="JAGIOH010000001">
    <property type="protein sequence ID" value="MBP2401174.1"/>
    <property type="molecule type" value="Genomic_DNA"/>
</dbReference>
<keyword evidence="2" id="KW-0503">Monooxygenase</keyword>
<gene>
    <name evidence="5" type="ORF">JO379_000643</name>
</gene>
<dbReference type="Proteomes" id="UP001519291">
    <property type="component" value="Unassembled WGS sequence"/>
</dbReference>